<sequence length="80" mass="8509">MPYQINVFNIKVNGIQQNGNVDVGPTVHNSHTGNTKLFGANFSLGDFSPSSAQLNTAILDPDVSDQDQIGNPSLPISNQV</sequence>
<protein>
    <submittedName>
        <fullName evidence="1">Spore germination protein</fullName>
    </submittedName>
</protein>
<dbReference type="Pfam" id="PF10676">
    <property type="entry name" value="gerPA"/>
    <property type="match status" value="1"/>
</dbReference>
<name>A0ABU5ISZ9_9BACI</name>
<organism evidence="1 2">
    <name type="scientific">Robertmurraya mangrovi</name>
    <dbReference type="NCBI Taxonomy" id="3098077"/>
    <lineage>
        <taxon>Bacteria</taxon>
        <taxon>Bacillati</taxon>
        <taxon>Bacillota</taxon>
        <taxon>Bacilli</taxon>
        <taxon>Bacillales</taxon>
        <taxon>Bacillaceae</taxon>
        <taxon>Robertmurraya</taxon>
    </lineage>
</organism>
<evidence type="ECO:0000313" key="1">
    <source>
        <dbReference type="EMBL" id="MDZ5470267.1"/>
    </source>
</evidence>
<dbReference type="InterPro" id="IPR019618">
    <property type="entry name" value="Spore_germination_GerPA"/>
</dbReference>
<dbReference type="RefSeq" id="WP_322444575.1">
    <property type="nucleotide sequence ID" value="NZ_JAXOFX010000001.1"/>
</dbReference>
<proteinExistence type="predicted"/>
<gene>
    <name evidence="1" type="ORF">SM124_00765</name>
</gene>
<comment type="caution">
    <text evidence="1">The sequence shown here is derived from an EMBL/GenBank/DDBJ whole genome shotgun (WGS) entry which is preliminary data.</text>
</comment>
<accession>A0ABU5ISZ9</accession>
<keyword evidence="2" id="KW-1185">Reference proteome</keyword>
<evidence type="ECO:0000313" key="2">
    <source>
        <dbReference type="Proteomes" id="UP001290455"/>
    </source>
</evidence>
<reference evidence="1 2" key="1">
    <citation type="submission" date="2023-11" db="EMBL/GenBank/DDBJ databases">
        <title>Bacillus jintuensis, isolated from a mudflat on the Beibu Gulf coast.</title>
        <authorList>
            <person name="Li M."/>
        </authorList>
    </citation>
    <scope>NUCLEOTIDE SEQUENCE [LARGE SCALE GENOMIC DNA]</scope>
    <source>
        <strain evidence="1 2">31A1R</strain>
    </source>
</reference>
<dbReference type="EMBL" id="JAXOFX010000001">
    <property type="protein sequence ID" value="MDZ5470267.1"/>
    <property type="molecule type" value="Genomic_DNA"/>
</dbReference>
<dbReference type="Proteomes" id="UP001290455">
    <property type="component" value="Unassembled WGS sequence"/>
</dbReference>